<dbReference type="HOGENOM" id="CLU_024508_0_1_6"/>
<evidence type="ECO:0000313" key="10">
    <source>
        <dbReference type="EMBL" id="ACO77027.1"/>
    </source>
</evidence>
<feature type="transmembrane region" description="Helical" evidence="9">
    <location>
        <begin position="446"/>
        <end position="464"/>
    </location>
</feature>
<sequence>MIEAAEQAFGGLDIPASNPSNLHSRAPGKFSRLRRAAIIRSPFARRGAPCPAFPRAGAPTEIRMLKKLFRLEAHGTTVRTELLAGLTTFLTMAYILFVNPGILGETGMDKGAVFVATALAAAIGSALMGLIANYPIALAPGMGLNAFFTYGVVLQMGHSWQVGLGAVFLSACLFFLISVLRIRQWIVDSIPLPLRLAIGAGIGLFLALIALQNAGIVEGHPVTLLTLGDLTQAPPILAALGFLLIVALEARRVPGAVLLGILAVTLAAVGLDVIPFAGVLAPPPSLAPTLLQLDIAGALEIGLVSVVFAFLFVDVFDNSGTLIAVARRAGLMTADGRLPKMGRALIADSAAAMGGALLGTSTTTSYIESAAGVSAGGRTGLTACTVALLFLLSLFFAPLAASIPPFATAPALLFVAVLMVSALGELDWSDLTSAAPALVTALAMPLTYSIANGIAFGFIAWSAIKLCTGRRHELNPALLILAALFVVKLGWFGA</sequence>
<keyword evidence="5 8" id="KW-0812">Transmembrane</keyword>
<feature type="transmembrane region" description="Helical" evidence="9">
    <location>
        <begin position="158"/>
        <end position="180"/>
    </location>
</feature>
<evidence type="ECO:0000256" key="3">
    <source>
        <dbReference type="ARBA" id="ARBA00022448"/>
    </source>
</evidence>
<evidence type="ECO:0000256" key="6">
    <source>
        <dbReference type="ARBA" id="ARBA00022989"/>
    </source>
</evidence>
<feature type="transmembrane region" description="Helical" evidence="9">
    <location>
        <begin position="406"/>
        <end position="426"/>
    </location>
</feature>
<comment type="subcellular location">
    <subcellularLocation>
        <location evidence="1 8">Cell membrane</location>
        <topology evidence="1 8">Multi-pass membrane protein</topology>
    </subcellularLocation>
</comment>
<evidence type="ECO:0000256" key="2">
    <source>
        <dbReference type="ARBA" id="ARBA00005697"/>
    </source>
</evidence>
<proteinExistence type="inferred from homology"/>
<feature type="transmembrane region" description="Helical" evidence="9">
    <location>
        <begin position="111"/>
        <end position="138"/>
    </location>
</feature>
<gene>
    <name evidence="10" type="ordered locus">Avin_07810</name>
</gene>
<dbReference type="KEGG" id="avn:Avin_07810"/>
<dbReference type="InterPro" id="IPR026033">
    <property type="entry name" value="Azg-like_bact_archaea"/>
</dbReference>
<feature type="transmembrane region" description="Helical" evidence="9">
    <location>
        <begin position="379"/>
        <end position="399"/>
    </location>
</feature>
<evidence type="ECO:0000256" key="7">
    <source>
        <dbReference type="ARBA" id="ARBA00023136"/>
    </source>
</evidence>
<evidence type="ECO:0000256" key="8">
    <source>
        <dbReference type="PIRNR" id="PIRNR005353"/>
    </source>
</evidence>
<feature type="transmembrane region" description="Helical" evidence="9">
    <location>
        <begin position="232"/>
        <end position="250"/>
    </location>
</feature>
<dbReference type="Pfam" id="PF00860">
    <property type="entry name" value="Xan_ur_permease"/>
    <property type="match status" value="1"/>
</dbReference>
<dbReference type="PANTHER" id="PTHR43337">
    <property type="entry name" value="XANTHINE/URACIL PERMEASE C887.17-RELATED"/>
    <property type="match status" value="1"/>
</dbReference>
<evidence type="ECO:0000256" key="9">
    <source>
        <dbReference type="SAM" id="Phobius"/>
    </source>
</evidence>
<dbReference type="EnsemblBacteria" id="ACO77027">
    <property type="protein sequence ID" value="ACO77027"/>
    <property type="gene ID" value="Avin_07810"/>
</dbReference>
<evidence type="ECO:0000256" key="1">
    <source>
        <dbReference type="ARBA" id="ARBA00004651"/>
    </source>
</evidence>
<dbReference type="EMBL" id="CP001157">
    <property type="protein sequence ID" value="ACO77027.1"/>
    <property type="molecule type" value="Genomic_DNA"/>
</dbReference>
<evidence type="ECO:0000313" key="11">
    <source>
        <dbReference type="Proteomes" id="UP000002424"/>
    </source>
</evidence>
<dbReference type="PANTHER" id="PTHR43337:SF1">
    <property type="entry name" value="XANTHINE_URACIL PERMEASE C887.17-RELATED"/>
    <property type="match status" value="1"/>
</dbReference>
<comment type="similarity">
    <text evidence="2 8">Belongs to the nucleobase:cation symporter-2 (NCS2) (TC 2.A.40) family. Azg-like subfamily.</text>
</comment>
<evidence type="ECO:0000256" key="4">
    <source>
        <dbReference type="ARBA" id="ARBA00022475"/>
    </source>
</evidence>
<feature type="transmembrane region" description="Helical" evidence="9">
    <location>
        <begin position="257"/>
        <end position="281"/>
    </location>
</feature>
<dbReference type="Proteomes" id="UP000002424">
    <property type="component" value="Chromosome"/>
</dbReference>
<dbReference type="eggNOG" id="COG2252">
    <property type="taxonomic scope" value="Bacteria"/>
</dbReference>
<keyword evidence="4 8" id="KW-1003">Cell membrane</keyword>
<feature type="transmembrane region" description="Helical" evidence="9">
    <location>
        <begin position="82"/>
        <end position="99"/>
    </location>
</feature>
<dbReference type="GO" id="GO:0005886">
    <property type="term" value="C:plasma membrane"/>
    <property type="evidence" value="ECO:0007669"/>
    <property type="project" value="UniProtKB-SubCell"/>
</dbReference>
<protein>
    <submittedName>
        <fullName evidence="10">Xanthine/uracil/vitamin C permease family</fullName>
    </submittedName>
</protein>
<feature type="transmembrane region" description="Helical" evidence="9">
    <location>
        <begin position="345"/>
        <end position="367"/>
    </location>
</feature>
<name>C1DLS9_AZOVD</name>
<dbReference type="GO" id="GO:0015207">
    <property type="term" value="F:adenine transmembrane transporter activity"/>
    <property type="evidence" value="ECO:0007669"/>
    <property type="project" value="TreeGrafter"/>
</dbReference>
<feature type="transmembrane region" description="Helical" evidence="9">
    <location>
        <begin position="301"/>
        <end position="325"/>
    </location>
</feature>
<dbReference type="InterPro" id="IPR006043">
    <property type="entry name" value="NCS2"/>
</dbReference>
<dbReference type="STRING" id="322710.Avin_07810"/>
<dbReference type="PIRSF" id="PIRSF005353">
    <property type="entry name" value="PbuG"/>
    <property type="match status" value="1"/>
</dbReference>
<keyword evidence="3 8" id="KW-0813">Transport</keyword>
<feature type="transmembrane region" description="Helical" evidence="9">
    <location>
        <begin position="192"/>
        <end position="212"/>
    </location>
</feature>
<dbReference type="InterPro" id="IPR045018">
    <property type="entry name" value="Azg-like"/>
</dbReference>
<keyword evidence="7 8" id="KW-0472">Membrane</keyword>
<keyword evidence="6 8" id="KW-1133">Transmembrane helix</keyword>
<organism evidence="10 11">
    <name type="scientific">Azotobacter vinelandii (strain DJ / ATCC BAA-1303)</name>
    <dbReference type="NCBI Taxonomy" id="322710"/>
    <lineage>
        <taxon>Bacteria</taxon>
        <taxon>Pseudomonadati</taxon>
        <taxon>Pseudomonadota</taxon>
        <taxon>Gammaproteobacteria</taxon>
        <taxon>Pseudomonadales</taxon>
        <taxon>Pseudomonadaceae</taxon>
        <taxon>Azotobacter</taxon>
    </lineage>
</organism>
<reference evidence="10 11" key="1">
    <citation type="journal article" date="2009" name="J. Bacteriol.">
        <title>Genome sequence of Azotobacter vinelandii, an obligate aerobe specialized to support diverse anaerobic metabolic processes.</title>
        <authorList>
            <person name="Setubal J.C."/>
            <person name="dos Santos P."/>
            <person name="Goldman B.S."/>
            <person name="Ertesvag H."/>
            <person name="Espin G."/>
            <person name="Rubio L.M."/>
            <person name="Valla S."/>
            <person name="Almeida N.F."/>
            <person name="Balasubramanian D."/>
            <person name="Cromes L."/>
            <person name="Curatti L."/>
            <person name="Du Z."/>
            <person name="Godsy E."/>
            <person name="Goodner B."/>
            <person name="Hellner-Burris K."/>
            <person name="Hernandez J.A."/>
            <person name="Houmiel K."/>
            <person name="Imperial J."/>
            <person name="Kennedy C."/>
            <person name="Larson T.J."/>
            <person name="Latreille P."/>
            <person name="Ligon L.S."/>
            <person name="Lu J."/>
            <person name="Maerk M."/>
            <person name="Miller N.M."/>
            <person name="Norton S."/>
            <person name="O'Carroll I.P."/>
            <person name="Paulsen I."/>
            <person name="Raulfs E.C."/>
            <person name="Roemer R."/>
            <person name="Rosser J."/>
            <person name="Segura D."/>
            <person name="Slater S."/>
            <person name="Stricklin S.L."/>
            <person name="Studholme D.J."/>
            <person name="Sun J."/>
            <person name="Viana C.J."/>
            <person name="Wallin E."/>
            <person name="Wang B."/>
            <person name="Wheeler C."/>
            <person name="Zhu H."/>
            <person name="Dean D.R."/>
            <person name="Dixon R."/>
            <person name="Wood D."/>
        </authorList>
    </citation>
    <scope>NUCLEOTIDE SEQUENCE [LARGE SCALE GENOMIC DNA]</scope>
    <source>
        <strain evidence="11">DJ / ATCC BAA-1303</strain>
    </source>
</reference>
<evidence type="ECO:0000256" key="5">
    <source>
        <dbReference type="ARBA" id="ARBA00022692"/>
    </source>
</evidence>
<keyword evidence="11" id="KW-1185">Reference proteome</keyword>
<feature type="transmembrane region" description="Helical" evidence="9">
    <location>
        <begin position="476"/>
        <end position="493"/>
    </location>
</feature>
<accession>C1DLS9</accession>
<dbReference type="AlphaFoldDB" id="C1DLS9"/>